<name>A0A8J2JFB0_9HEXA</name>
<accession>A0A8J2JFB0</accession>
<reference evidence="1" key="1">
    <citation type="submission" date="2021-06" db="EMBL/GenBank/DDBJ databases">
        <authorList>
            <person name="Hodson N. C."/>
            <person name="Mongue J. A."/>
            <person name="Jaron S. K."/>
        </authorList>
    </citation>
    <scope>NUCLEOTIDE SEQUENCE</scope>
</reference>
<sequence length="74" mass="8052">HYTVVSYSQGEYTVEETVQPFVSQVTSASFNSPPPIVTNSSISNTTTSEPKIFSSAVHSTESFRLDHSTEPPSN</sequence>
<evidence type="ECO:0000313" key="1">
    <source>
        <dbReference type="EMBL" id="CAG7713815.1"/>
    </source>
</evidence>
<dbReference type="OrthoDB" id="2131567at2759"/>
<dbReference type="EMBL" id="CAJVCH010033240">
    <property type="protein sequence ID" value="CAG7713815.1"/>
    <property type="molecule type" value="Genomic_DNA"/>
</dbReference>
<dbReference type="Proteomes" id="UP000708208">
    <property type="component" value="Unassembled WGS sequence"/>
</dbReference>
<dbReference type="AlphaFoldDB" id="A0A8J2JFB0"/>
<evidence type="ECO:0000313" key="2">
    <source>
        <dbReference type="Proteomes" id="UP000708208"/>
    </source>
</evidence>
<proteinExistence type="predicted"/>
<keyword evidence="2" id="KW-1185">Reference proteome</keyword>
<gene>
    <name evidence="1" type="ORF">AFUS01_LOCUS5247</name>
</gene>
<feature type="non-terminal residue" evidence="1">
    <location>
        <position position="1"/>
    </location>
</feature>
<organism evidence="1 2">
    <name type="scientific">Allacma fusca</name>
    <dbReference type="NCBI Taxonomy" id="39272"/>
    <lineage>
        <taxon>Eukaryota</taxon>
        <taxon>Metazoa</taxon>
        <taxon>Ecdysozoa</taxon>
        <taxon>Arthropoda</taxon>
        <taxon>Hexapoda</taxon>
        <taxon>Collembola</taxon>
        <taxon>Symphypleona</taxon>
        <taxon>Sminthuridae</taxon>
        <taxon>Allacma</taxon>
    </lineage>
</organism>
<comment type="caution">
    <text evidence="1">The sequence shown here is derived from an EMBL/GenBank/DDBJ whole genome shotgun (WGS) entry which is preliminary data.</text>
</comment>
<feature type="non-terminal residue" evidence="1">
    <location>
        <position position="74"/>
    </location>
</feature>
<protein>
    <submittedName>
        <fullName evidence="1">Uncharacterized protein</fullName>
    </submittedName>
</protein>